<sequence length="757" mass="85257">MMNQYLKELEQDPFDPDEFVERMVRRSMQESRLTDDQIDPEMIHDIFTQAIQDLKVLQERQERKCMRLEQAVQEEEKQYGAKLSEIMDQHSHCVNVFSTLDERMSRCGGRALEVGEKLGAARAPRARSAAARDLLSHLANFLSPGPVLTDLFNDPNKLNEAADVIQKLYTIAQELPPDKFEVAKKKIEAKYDEIERNLIEEFVKAQNQGNLAKMKTIANIMTNFKGYSQCVDAFIETSQMNTLLGKDIFSSVLPLCKKNNTIINSVFPNPEQVMSKFVLNIFHLKLQKYIQTKLADKNDIEKYLRNLYDMYTSTQKVCDELVSAGMVSADGNISTGDLRREALINGAMAAANDGYPALETRRLKAVLSNALNVYYNEKHHVKKQIQGGGFQELRRDLQAVIGTRANINIAQIENYGGETFLSEQLVQKMLADANMSFLRCKTLCTSNELPVTAIALLDVLIQQLLIEHVDYALDLGLQSIPIAENKSPPQIYFFEIVNQTNKIVKMFEEHFQESVLPCLSSTTRQSECVQKKSVVLEQLENKVDAGLERAIAAVVGWVRLHLNTEQKKTDFKPEGDIDTIASPRAIAAVVGWVRLHLNTEQKKTDFKPEGDIDTIASPACLAVVSYLNSVMDKVYTNLEGDNLHAVSLELAVRLHRVIYEHLQNFQFNSAGAMIAICDVKEYRSAACGRSGSAPHAHALFDALHALCNLLLVKPENLHQVCEGETLAELDQSILHNFIQLRSDYKSHKLSSFLKGLS</sequence>
<protein>
    <recommendedName>
        <fullName evidence="2">Exocyst complex component 5</fullName>
    </recommendedName>
    <alternativeName>
        <fullName evidence="6">Exocyst complex component Sec10</fullName>
    </alternativeName>
</protein>
<evidence type="ECO:0000256" key="2">
    <source>
        <dbReference type="ARBA" id="ARBA00017524"/>
    </source>
</evidence>
<dbReference type="InterPro" id="IPR048627">
    <property type="entry name" value="Sec10_HB"/>
</dbReference>
<evidence type="ECO:0000256" key="7">
    <source>
        <dbReference type="SAM" id="Coils"/>
    </source>
</evidence>
<evidence type="ECO:0000313" key="11">
    <source>
        <dbReference type="Proteomes" id="UP000053240"/>
    </source>
</evidence>
<evidence type="ECO:0000256" key="1">
    <source>
        <dbReference type="ARBA" id="ARBA00006572"/>
    </source>
</evidence>
<evidence type="ECO:0000256" key="4">
    <source>
        <dbReference type="ARBA" id="ARBA00022483"/>
    </source>
</evidence>
<accession>A0A194RK24</accession>
<proteinExistence type="inferred from homology"/>
<dbReference type="InterPro" id="IPR009976">
    <property type="entry name" value="Sec10-like"/>
</dbReference>
<dbReference type="Pfam" id="PF07393">
    <property type="entry name" value="Sec10_HB"/>
    <property type="match status" value="2"/>
</dbReference>
<keyword evidence="5 7" id="KW-0175">Coiled coil</keyword>
<dbReference type="InterPro" id="IPR048625">
    <property type="entry name" value="Sec10_N"/>
</dbReference>
<organism evidence="10 11">
    <name type="scientific">Papilio machaon</name>
    <name type="common">Old World swallowtail butterfly</name>
    <dbReference type="NCBI Taxonomy" id="76193"/>
    <lineage>
        <taxon>Eukaryota</taxon>
        <taxon>Metazoa</taxon>
        <taxon>Ecdysozoa</taxon>
        <taxon>Arthropoda</taxon>
        <taxon>Hexapoda</taxon>
        <taxon>Insecta</taxon>
        <taxon>Pterygota</taxon>
        <taxon>Neoptera</taxon>
        <taxon>Endopterygota</taxon>
        <taxon>Lepidoptera</taxon>
        <taxon>Glossata</taxon>
        <taxon>Ditrysia</taxon>
        <taxon>Papilionoidea</taxon>
        <taxon>Papilionidae</taxon>
        <taxon>Papilioninae</taxon>
        <taxon>Papilio</taxon>
    </lineage>
</organism>
<dbReference type="PANTHER" id="PTHR12100">
    <property type="entry name" value="SEC10"/>
    <property type="match status" value="1"/>
</dbReference>
<feature type="coiled-coil region" evidence="7">
    <location>
        <begin position="51"/>
        <end position="78"/>
    </location>
</feature>
<feature type="domain" description="Exocyst complex component Sec10-like alpha-helical bundle" evidence="8">
    <location>
        <begin position="584"/>
        <end position="751"/>
    </location>
</feature>
<keyword evidence="11" id="KW-1185">Reference proteome</keyword>
<evidence type="ECO:0000259" key="9">
    <source>
        <dbReference type="Pfam" id="PF20667"/>
    </source>
</evidence>
<dbReference type="EMBL" id="KQ460045">
    <property type="protein sequence ID" value="KPJ18183.1"/>
    <property type="molecule type" value="Genomic_DNA"/>
</dbReference>
<dbReference type="GO" id="GO:0006887">
    <property type="term" value="P:exocytosis"/>
    <property type="evidence" value="ECO:0007669"/>
    <property type="project" value="UniProtKB-KW"/>
</dbReference>
<name>A0A194RK24_PAPMA</name>
<feature type="domain" description="Exocyst complex component Sec10 N-terminal" evidence="9">
    <location>
        <begin position="42"/>
        <end position="154"/>
    </location>
</feature>
<evidence type="ECO:0000256" key="6">
    <source>
        <dbReference type="ARBA" id="ARBA00031471"/>
    </source>
</evidence>
<feature type="domain" description="Exocyst complex component Sec10-like alpha-helical bundle" evidence="8">
    <location>
        <begin position="160"/>
        <end position="578"/>
    </location>
</feature>
<evidence type="ECO:0000256" key="3">
    <source>
        <dbReference type="ARBA" id="ARBA00022448"/>
    </source>
</evidence>
<keyword evidence="4" id="KW-0268">Exocytosis</keyword>
<keyword evidence="3" id="KW-0813">Transport</keyword>
<reference evidence="10 11" key="1">
    <citation type="journal article" date="2015" name="Nat. Commun.">
        <title>Outbred genome sequencing and CRISPR/Cas9 gene editing in butterflies.</title>
        <authorList>
            <person name="Li X."/>
            <person name="Fan D."/>
            <person name="Zhang W."/>
            <person name="Liu G."/>
            <person name="Zhang L."/>
            <person name="Zhao L."/>
            <person name="Fang X."/>
            <person name="Chen L."/>
            <person name="Dong Y."/>
            <person name="Chen Y."/>
            <person name="Ding Y."/>
            <person name="Zhao R."/>
            <person name="Feng M."/>
            <person name="Zhu Y."/>
            <person name="Feng Y."/>
            <person name="Jiang X."/>
            <person name="Zhu D."/>
            <person name="Xiang H."/>
            <person name="Feng X."/>
            <person name="Li S."/>
            <person name="Wang J."/>
            <person name="Zhang G."/>
            <person name="Kronforst M.R."/>
            <person name="Wang W."/>
        </authorList>
    </citation>
    <scope>NUCLEOTIDE SEQUENCE [LARGE SCALE GENOMIC DNA]</scope>
    <source>
        <strain evidence="10">Ya'a_city_454_Pm</strain>
        <tissue evidence="10">Whole body</tissue>
    </source>
</reference>
<dbReference type="AlphaFoldDB" id="A0A194RK24"/>
<comment type="similarity">
    <text evidence="1">Belongs to the SEC10 family.</text>
</comment>
<dbReference type="PANTHER" id="PTHR12100:SF0">
    <property type="entry name" value="EXOCYST COMPLEX COMPONENT 5"/>
    <property type="match status" value="1"/>
</dbReference>
<evidence type="ECO:0000313" key="10">
    <source>
        <dbReference type="EMBL" id="KPJ18183.1"/>
    </source>
</evidence>
<dbReference type="GO" id="GO:0006893">
    <property type="term" value="P:Golgi to plasma membrane transport"/>
    <property type="evidence" value="ECO:0007669"/>
    <property type="project" value="TreeGrafter"/>
</dbReference>
<evidence type="ECO:0000256" key="5">
    <source>
        <dbReference type="ARBA" id="ARBA00023054"/>
    </source>
</evidence>
<evidence type="ECO:0000259" key="8">
    <source>
        <dbReference type="Pfam" id="PF07393"/>
    </source>
</evidence>
<dbReference type="FunCoup" id="A0A194RK24">
    <property type="interactions" value="1709"/>
</dbReference>
<dbReference type="InParanoid" id="A0A194RK24"/>
<dbReference type="STRING" id="76193.A0A194RK24"/>
<dbReference type="Proteomes" id="UP000053240">
    <property type="component" value="Unassembled WGS sequence"/>
</dbReference>
<dbReference type="Pfam" id="PF20667">
    <property type="entry name" value="Sec10_N"/>
    <property type="match status" value="1"/>
</dbReference>
<gene>
    <name evidence="10" type="ORF">RR48_12031</name>
</gene>
<dbReference type="GO" id="GO:0000145">
    <property type="term" value="C:exocyst"/>
    <property type="evidence" value="ECO:0007669"/>
    <property type="project" value="TreeGrafter"/>
</dbReference>